<evidence type="ECO:0000313" key="2">
    <source>
        <dbReference type="Proteomes" id="UP000295390"/>
    </source>
</evidence>
<evidence type="ECO:0000313" key="1">
    <source>
        <dbReference type="EMBL" id="TDQ27662.1"/>
    </source>
</evidence>
<comment type="caution">
    <text evidence="1">The sequence shown here is derived from an EMBL/GenBank/DDBJ whole genome shotgun (WGS) entry which is preliminary data.</text>
</comment>
<protein>
    <submittedName>
        <fullName evidence="1">Uncharacterized protein</fullName>
    </submittedName>
</protein>
<gene>
    <name evidence="1" type="ORF">DFQ07_1513</name>
</gene>
<reference evidence="1 2" key="1">
    <citation type="submission" date="2019-03" db="EMBL/GenBank/DDBJ databases">
        <title>Genomic Encyclopedia of Type Strains, Phase III (KMG-III): the genomes of soil and plant-associated and newly described type strains.</title>
        <authorList>
            <person name="Whitman W."/>
        </authorList>
    </citation>
    <scope>NUCLEOTIDE SEQUENCE [LARGE SCALE GENOMIC DNA]</scope>
    <source>
        <strain evidence="1 2">CECT 8283</strain>
    </source>
</reference>
<dbReference type="OrthoDB" id="1525340at2"/>
<keyword evidence="2" id="KW-1185">Reference proteome</keyword>
<name>A0A4R6TH81_9FLAO</name>
<proteinExistence type="predicted"/>
<accession>A0A4R6TH81</accession>
<dbReference type="EMBL" id="SNYH01000003">
    <property type="protein sequence ID" value="TDQ27662.1"/>
    <property type="molecule type" value="Genomic_DNA"/>
</dbReference>
<sequence length="65" mass="7609">MTVKELKMKLESYPEHMEVLIEDTDGEFQFKPLEEMEVRNVKFSEGHEGEPFAFEDCLVLGEDNI</sequence>
<organism evidence="1 2">
    <name type="scientific">Tenacibaculum caenipelagi</name>
    <dbReference type="NCBI Taxonomy" id="1325435"/>
    <lineage>
        <taxon>Bacteria</taxon>
        <taxon>Pseudomonadati</taxon>
        <taxon>Bacteroidota</taxon>
        <taxon>Flavobacteriia</taxon>
        <taxon>Flavobacteriales</taxon>
        <taxon>Flavobacteriaceae</taxon>
        <taxon>Tenacibaculum</taxon>
    </lineage>
</organism>
<dbReference type="AlphaFoldDB" id="A0A4R6TH81"/>
<dbReference type="Proteomes" id="UP000295390">
    <property type="component" value="Unassembled WGS sequence"/>
</dbReference>
<dbReference type="RefSeq" id="WP_133535644.1">
    <property type="nucleotide sequence ID" value="NZ_SNYH01000003.1"/>
</dbReference>